<name>A0AAV9IX11_CYACA</name>
<evidence type="ECO:0000313" key="7">
    <source>
        <dbReference type="EMBL" id="KAK4536650.1"/>
    </source>
</evidence>
<keyword evidence="8" id="KW-1185">Reference proteome</keyword>
<gene>
    <name evidence="7" type="ORF">CDCA_CDCA09G2675</name>
</gene>
<evidence type="ECO:0000256" key="6">
    <source>
        <dbReference type="RuleBase" id="RU361206"/>
    </source>
</evidence>
<dbReference type="GO" id="GO:0009306">
    <property type="term" value="P:protein secretion"/>
    <property type="evidence" value="ECO:0007669"/>
    <property type="project" value="TreeGrafter"/>
</dbReference>
<keyword evidence="4 6" id="KW-1133">Transmembrane helix</keyword>
<dbReference type="Proteomes" id="UP001301350">
    <property type="component" value="Unassembled WGS sequence"/>
</dbReference>
<accession>A0AAV9IX11</accession>
<dbReference type="AlphaFoldDB" id="A0AAV9IX11"/>
<comment type="caution">
    <text evidence="7">The sequence shown here is derived from an EMBL/GenBank/DDBJ whole genome shotgun (WGS) entry which is preliminary data.</text>
</comment>
<evidence type="ECO:0000256" key="2">
    <source>
        <dbReference type="ARBA" id="ARBA00005467"/>
    </source>
</evidence>
<keyword evidence="3 6" id="KW-0812">Transmembrane</keyword>
<organism evidence="7 8">
    <name type="scientific">Cyanidium caldarium</name>
    <name type="common">Red alga</name>
    <dbReference type="NCBI Taxonomy" id="2771"/>
    <lineage>
        <taxon>Eukaryota</taxon>
        <taxon>Rhodophyta</taxon>
        <taxon>Bangiophyceae</taxon>
        <taxon>Cyanidiales</taxon>
        <taxon>Cyanidiaceae</taxon>
        <taxon>Cyanidium</taxon>
    </lineage>
</organism>
<dbReference type="Pfam" id="PF05832">
    <property type="entry name" value="DUF846"/>
    <property type="match status" value="1"/>
</dbReference>
<comment type="similarity">
    <text evidence="2 6">Belongs to the TVP23 family.</text>
</comment>
<dbReference type="GO" id="GO:0016192">
    <property type="term" value="P:vesicle-mediated transport"/>
    <property type="evidence" value="ECO:0007669"/>
    <property type="project" value="TreeGrafter"/>
</dbReference>
<feature type="transmembrane region" description="Helical" evidence="6">
    <location>
        <begin position="17"/>
        <end position="36"/>
    </location>
</feature>
<dbReference type="EMBL" id="JANCYW010000009">
    <property type="protein sequence ID" value="KAK4536650.1"/>
    <property type="molecule type" value="Genomic_DNA"/>
</dbReference>
<evidence type="ECO:0000313" key="8">
    <source>
        <dbReference type="Proteomes" id="UP001301350"/>
    </source>
</evidence>
<dbReference type="PANTHER" id="PTHR13019">
    <property type="entry name" value="GOLGI APPARATUS MEMBRANE PROTEIN TVP23"/>
    <property type="match status" value="1"/>
</dbReference>
<evidence type="ECO:0000256" key="3">
    <source>
        <dbReference type="ARBA" id="ARBA00022692"/>
    </source>
</evidence>
<dbReference type="GO" id="GO:0000139">
    <property type="term" value="C:Golgi membrane"/>
    <property type="evidence" value="ECO:0007669"/>
    <property type="project" value="TreeGrafter"/>
</dbReference>
<feature type="transmembrane region" description="Helical" evidence="6">
    <location>
        <begin position="134"/>
        <end position="153"/>
    </location>
</feature>
<evidence type="ECO:0000256" key="1">
    <source>
        <dbReference type="ARBA" id="ARBA00004141"/>
    </source>
</evidence>
<dbReference type="PANTHER" id="PTHR13019:SF7">
    <property type="entry name" value="GOLGI APPARATUS MEMBRANE PROTEIN TVP23"/>
    <property type="match status" value="1"/>
</dbReference>
<keyword evidence="5 6" id="KW-0472">Membrane</keyword>
<reference evidence="7 8" key="1">
    <citation type="submission" date="2022-07" db="EMBL/GenBank/DDBJ databases">
        <title>Genome-wide signatures of adaptation to extreme environments.</title>
        <authorList>
            <person name="Cho C.H."/>
            <person name="Yoon H.S."/>
        </authorList>
    </citation>
    <scope>NUCLEOTIDE SEQUENCE [LARGE SCALE GENOMIC DNA]</scope>
    <source>
        <strain evidence="7 8">DBV 063 E5</strain>
    </source>
</reference>
<evidence type="ECO:0000256" key="4">
    <source>
        <dbReference type="ARBA" id="ARBA00022989"/>
    </source>
</evidence>
<protein>
    <recommendedName>
        <fullName evidence="6">Golgi apparatus membrane protein TVP23 homolog</fullName>
    </recommendedName>
</protein>
<feature type="transmembrane region" description="Helical" evidence="6">
    <location>
        <begin position="107"/>
        <end position="127"/>
    </location>
</feature>
<proteinExistence type="inferred from homology"/>
<evidence type="ECO:0000256" key="5">
    <source>
        <dbReference type="ARBA" id="ARBA00023136"/>
    </source>
</evidence>
<dbReference type="InterPro" id="IPR008564">
    <property type="entry name" value="TVP23-like"/>
</dbReference>
<sequence>MAPPEDASLLRDSAHPLAIVFLFGFKLAAIATFLLLGFFTSSFVVQAVLTLLLLAADFWTVKNVSGRLLVGLRWWNEVHPQRKNILAFEYHGVDDAHAAPNRLDKNVFWWTLYCTPSVWVLLGLVCVLKLELTWLLLVAVALVLNVTQLVAYWKCHRAATRSVRDDVLESVGMAYVSRQWNRWFGGTDSKQREEEEERGSA</sequence>
<comment type="subcellular location">
    <subcellularLocation>
        <location evidence="1 6">Membrane</location>
        <topology evidence="1 6">Multi-pass membrane protein</topology>
    </subcellularLocation>
</comment>